<evidence type="ECO:0000256" key="2">
    <source>
        <dbReference type="SAM" id="MobiDB-lite"/>
    </source>
</evidence>
<organism evidence="3 4">
    <name type="scientific">Sphaeramia orbicularis</name>
    <name type="common">orbiculate cardinalfish</name>
    <dbReference type="NCBI Taxonomy" id="375764"/>
    <lineage>
        <taxon>Eukaryota</taxon>
        <taxon>Metazoa</taxon>
        <taxon>Chordata</taxon>
        <taxon>Craniata</taxon>
        <taxon>Vertebrata</taxon>
        <taxon>Euteleostomi</taxon>
        <taxon>Actinopterygii</taxon>
        <taxon>Neopterygii</taxon>
        <taxon>Teleostei</taxon>
        <taxon>Neoteleostei</taxon>
        <taxon>Acanthomorphata</taxon>
        <taxon>Gobiaria</taxon>
        <taxon>Kurtiformes</taxon>
        <taxon>Apogonoidei</taxon>
        <taxon>Apogonidae</taxon>
        <taxon>Apogoninae</taxon>
        <taxon>Sphaeramia</taxon>
    </lineage>
</organism>
<dbReference type="Proteomes" id="UP000472271">
    <property type="component" value="Chromosome 13"/>
</dbReference>
<evidence type="ECO:0000313" key="3">
    <source>
        <dbReference type="Ensembl" id="ENSSORP00005011619.1"/>
    </source>
</evidence>
<dbReference type="InParanoid" id="A0A672Z4C5"/>
<feature type="repeat" description="RCC1" evidence="1">
    <location>
        <begin position="2"/>
        <end position="49"/>
    </location>
</feature>
<reference evidence="3" key="2">
    <citation type="submission" date="2025-08" db="UniProtKB">
        <authorList>
            <consortium name="Ensembl"/>
        </authorList>
    </citation>
    <scope>IDENTIFICATION</scope>
</reference>
<protein>
    <recommendedName>
        <fullName evidence="5">Regulator of chromosome condensation 1</fullName>
    </recommendedName>
</protein>
<dbReference type="Gene3D" id="2.130.10.30">
    <property type="entry name" value="Regulator of chromosome condensation 1/beta-lactamase-inhibitor protein II"/>
    <property type="match status" value="1"/>
</dbReference>
<evidence type="ECO:0000313" key="4">
    <source>
        <dbReference type="Proteomes" id="UP000472271"/>
    </source>
</evidence>
<dbReference type="PANTHER" id="PTHR45982:SF1">
    <property type="entry name" value="REGULATOR OF CHROMOSOME CONDENSATION"/>
    <property type="match status" value="1"/>
</dbReference>
<accession>A0A672Z4C5</accession>
<dbReference type="PROSITE" id="PS00626">
    <property type="entry name" value="RCC1_2"/>
    <property type="match status" value="1"/>
</dbReference>
<dbReference type="Pfam" id="PF13540">
    <property type="entry name" value="RCC1_2"/>
    <property type="match status" value="1"/>
</dbReference>
<sequence length="85" mass="9323">MYLLLCWGDCSRGQFGPNTSGLSPVSWTVPEVITDICCGEEHTLFLTKDGDVLSCGHNGQGQLGRKNKDGKTPGRVWKSSNKPRR</sequence>
<keyword evidence="4" id="KW-1185">Reference proteome</keyword>
<dbReference type="PROSITE" id="PS50012">
    <property type="entry name" value="RCC1_3"/>
    <property type="match status" value="1"/>
</dbReference>
<evidence type="ECO:0000256" key="1">
    <source>
        <dbReference type="PROSITE-ProRule" id="PRU00235"/>
    </source>
</evidence>
<dbReference type="InterPro" id="IPR000408">
    <property type="entry name" value="Reg_chr_condens"/>
</dbReference>
<dbReference type="SUPFAM" id="SSF50985">
    <property type="entry name" value="RCC1/BLIP-II"/>
    <property type="match status" value="1"/>
</dbReference>
<dbReference type="InterPro" id="IPR009091">
    <property type="entry name" value="RCC1/BLIP-II"/>
</dbReference>
<dbReference type="InterPro" id="IPR051553">
    <property type="entry name" value="Ran_GTPase-activating"/>
</dbReference>
<evidence type="ECO:0008006" key="5">
    <source>
        <dbReference type="Google" id="ProtNLM"/>
    </source>
</evidence>
<dbReference type="Ensembl" id="ENSSORT00005012004.1">
    <property type="protein sequence ID" value="ENSSORP00005011619.1"/>
    <property type="gene ID" value="ENSSORG00005006203.1"/>
</dbReference>
<feature type="region of interest" description="Disordered" evidence="2">
    <location>
        <begin position="58"/>
        <end position="85"/>
    </location>
</feature>
<dbReference type="AlphaFoldDB" id="A0A672Z4C5"/>
<name>A0A672Z4C5_9TELE</name>
<reference evidence="3" key="3">
    <citation type="submission" date="2025-09" db="UniProtKB">
        <authorList>
            <consortium name="Ensembl"/>
        </authorList>
    </citation>
    <scope>IDENTIFICATION</scope>
</reference>
<dbReference type="PANTHER" id="PTHR45982">
    <property type="entry name" value="REGULATOR OF CHROMOSOME CONDENSATION"/>
    <property type="match status" value="1"/>
</dbReference>
<proteinExistence type="predicted"/>
<reference evidence="3" key="1">
    <citation type="submission" date="2019-06" db="EMBL/GenBank/DDBJ databases">
        <authorList>
            <consortium name="Wellcome Sanger Institute Data Sharing"/>
        </authorList>
    </citation>
    <scope>NUCLEOTIDE SEQUENCE [LARGE SCALE GENOMIC DNA]</scope>
</reference>